<dbReference type="SUPFAM" id="SSF50978">
    <property type="entry name" value="WD40 repeat-like"/>
    <property type="match status" value="1"/>
</dbReference>
<comment type="caution">
    <text evidence="6">The sequence shown here is derived from an EMBL/GenBank/DDBJ whole genome shotgun (WGS) entry which is preliminary data.</text>
</comment>
<evidence type="ECO:0000313" key="7">
    <source>
        <dbReference type="Proteomes" id="UP000198406"/>
    </source>
</evidence>
<name>A0A1Z5KE94_FISSO</name>
<reference evidence="6 7" key="1">
    <citation type="journal article" date="2015" name="Plant Cell">
        <title>Oil accumulation by the oleaginous diatom Fistulifera solaris as revealed by the genome and transcriptome.</title>
        <authorList>
            <person name="Tanaka T."/>
            <person name="Maeda Y."/>
            <person name="Veluchamy A."/>
            <person name="Tanaka M."/>
            <person name="Abida H."/>
            <person name="Marechal E."/>
            <person name="Bowler C."/>
            <person name="Muto M."/>
            <person name="Sunaga Y."/>
            <person name="Tanaka M."/>
            <person name="Yoshino T."/>
            <person name="Taniguchi T."/>
            <person name="Fukuda Y."/>
            <person name="Nemoto M."/>
            <person name="Matsumoto M."/>
            <person name="Wong P.S."/>
            <person name="Aburatani S."/>
            <person name="Fujibuchi W."/>
        </authorList>
    </citation>
    <scope>NUCLEOTIDE SEQUENCE [LARGE SCALE GENOMIC DNA]</scope>
    <source>
        <strain evidence="6 7">JPCC DA0580</strain>
    </source>
</reference>
<keyword evidence="7" id="KW-1185">Reference proteome</keyword>
<feature type="region of interest" description="Disordered" evidence="5">
    <location>
        <begin position="403"/>
        <end position="493"/>
    </location>
</feature>
<dbReference type="Pfam" id="PF21032">
    <property type="entry name" value="PROPPIN"/>
    <property type="match status" value="1"/>
</dbReference>
<accession>A0A1Z5KE94</accession>
<sequence>MEDDPFGEAPSQSSLLSCTFNQDGGCLAIGTTTGFAIHNLHPQCALSVQRQMQGGIGQVELLFRCNLMALVGGGPSPHSPPHRVLIWDDHIPKEAGELSFRQVVLRVQLRKDTIAVALRDRVYVYHLADLSLRDKIYTADNPHGLLSLSTQIQDMVLACPSVTTGHVRVELYTLRKTVLMEAHEGDLRAIALTADGTKLATASTKGTVIRVWDVASSTCLQEFRRGVERTTITCLAWSWDGEWLSCTSDKGTAHIFQMNAVKKSPDEKGKDSGSLTKMLFSSVRKSVEGEARKSVCQIRGVPHPQACSFCSEAPNMIAVAGWDADGNGVLLLSEFSANEEPRRVGYHVLCKSALHNETEEARRRRRLRGWTPEIPQTPEGGRLYIGERLEVLEKGMEQIRFDEEDEFVSVTRVESQGEESTGTGQGDGNQSAANQPRAEDASTVKSTSNQNAAVDDSRDHSHNNRDSGIGSDSVTTEPLDDESNHPSLSELNQ</sequence>
<dbReference type="EMBL" id="BDSP01000212">
    <property type="protein sequence ID" value="GAX24634.1"/>
    <property type="molecule type" value="Genomic_DNA"/>
</dbReference>
<feature type="compositionally biased region" description="Polar residues" evidence="5">
    <location>
        <begin position="412"/>
        <end position="434"/>
    </location>
</feature>
<organism evidence="6 7">
    <name type="scientific">Fistulifera solaris</name>
    <name type="common">Oleaginous diatom</name>
    <dbReference type="NCBI Taxonomy" id="1519565"/>
    <lineage>
        <taxon>Eukaryota</taxon>
        <taxon>Sar</taxon>
        <taxon>Stramenopiles</taxon>
        <taxon>Ochrophyta</taxon>
        <taxon>Bacillariophyta</taxon>
        <taxon>Bacillariophyceae</taxon>
        <taxon>Bacillariophycidae</taxon>
        <taxon>Naviculales</taxon>
        <taxon>Naviculaceae</taxon>
        <taxon>Fistulifera</taxon>
    </lineage>
</organism>
<dbReference type="PROSITE" id="PS50082">
    <property type="entry name" value="WD_REPEATS_2"/>
    <property type="match status" value="1"/>
</dbReference>
<dbReference type="Proteomes" id="UP000198406">
    <property type="component" value="Unassembled WGS sequence"/>
</dbReference>
<proteinExistence type="inferred from homology"/>
<dbReference type="SMART" id="SM00320">
    <property type="entry name" value="WD40"/>
    <property type="match status" value="3"/>
</dbReference>
<dbReference type="PANTHER" id="PTHR11227">
    <property type="entry name" value="WD-REPEAT PROTEIN INTERACTING WITH PHOSPHOINOSIDES WIPI -RELATED"/>
    <property type="match status" value="1"/>
</dbReference>
<dbReference type="InterPro" id="IPR036322">
    <property type="entry name" value="WD40_repeat_dom_sf"/>
</dbReference>
<protein>
    <submittedName>
        <fullName evidence="6">Uncharacterized protein</fullName>
    </submittedName>
</protein>
<evidence type="ECO:0000256" key="3">
    <source>
        <dbReference type="ARBA" id="ARBA00025740"/>
    </source>
</evidence>
<feature type="compositionally biased region" description="Basic and acidic residues" evidence="5">
    <location>
        <begin position="455"/>
        <end position="465"/>
    </location>
</feature>
<evidence type="ECO:0000256" key="2">
    <source>
        <dbReference type="ARBA" id="ARBA00022737"/>
    </source>
</evidence>
<dbReference type="AlphaFoldDB" id="A0A1Z5KE94"/>
<dbReference type="OrthoDB" id="1667587at2759"/>
<dbReference type="InterPro" id="IPR048720">
    <property type="entry name" value="PROPPIN"/>
</dbReference>
<evidence type="ECO:0000256" key="4">
    <source>
        <dbReference type="PROSITE-ProRule" id="PRU00221"/>
    </source>
</evidence>
<evidence type="ECO:0000256" key="5">
    <source>
        <dbReference type="SAM" id="MobiDB-lite"/>
    </source>
</evidence>
<comment type="similarity">
    <text evidence="3">Belongs to the WD repeat PROPPIN family.</text>
</comment>
<feature type="repeat" description="WD" evidence="4">
    <location>
        <begin position="180"/>
        <end position="222"/>
    </location>
</feature>
<dbReference type="GO" id="GO:0005737">
    <property type="term" value="C:cytoplasm"/>
    <property type="evidence" value="ECO:0007669"/>
    <property type="project" value="UniProtKB-ARBA"/>
</dbReference>
<evidence type="ECO:0000256" key="1">
    <source>
        <dbReference type="ARBA" id="ARBA00022574"/>
    </source>
</evidence>
<dbReference type="InterPro" id="IPR001680">
    <property type="entry name" value="WD40_rpt"/>
</dbReference>
<dbReference type="InterPro" id="IPR015943">
    <property type="entry name" value="WD40/YVTN_repeat-like_dom_sf"/>
</dbReference>
<keyword evidence="1 4" id="KW-0853">WD repeat</keyword>
<dbReference type="Gene3D" id="2.130.10.10">
    <property type="entry name" value="YVTN repeat-like/Quinoprotein amine dehydrogenase"/>
    <property type="match status" value="1"/>
</dbReference>
<dbReference type="InParanoid" id="A0A1Z5KE94"/>
<gene>
    <name evidence="6" type="ORF">FisN_21Lh264</name>
</gene>
<dbReference type="FunCoup" id="A0A1Z5KE94">
    <property type="interactions" value="600"/>
</dbReference>
<feature type="compositionally biased region" description="Polar residues" evidence="5">
    <location>
        <begin position="443"/>
        <end position="452"/>
    </location>
</feature>
<evidence type="ECO:0000313" key="6">
    <source>
        <dbReference type="EMBL" id="GAX24634.1"/>
    </source>
</evidence>
<keyword evidence="2" id="KW-0677">Repeat</keyword>